<accession>A0A1Y3U127</accession>
<evidence type="ECO:0000256" key="2">
    <source>
        <dbReference type="ARBA" id="ARBA00022448"/>
    </source>
</evidence>
<evidence type="ECO:0000256" key="3">
    <source>
        <dbReference type="ARBA" id="ARBA00022475"/>
    </source>
</evidence>
<evidence type="ECO:0000256" key="8">
    <source>
        <dbReference type="RuleBase" id="RU363032"/>
    </source>
</evidence>
<dbReference type="GO" id="GO:0043190">
    <property type="term" value="C:ATP-binding cassette (ABC) transporter complex"/>
    <property type="evidence" value="ECO:0007669"/>
    <property type="project" value="InterPro"/>
</dbReference>
<dbReference type="AlphaFoldDB" id="A0A1Y3U127"/>
<dbReference type="PANTHER" id="PTHR30614:SF0">
    <property type="entry name" value="L-CYSTINE TRANSPORT SYSTEM PERMEASE PROTEIN TCYL"/>
    <property type="match status" value="1"/>
</dbReference>
<dbReference type="InterPro" id="IPR000515">
    <property type="entry name" value="MetI-like"/>
</dbReference>
<dbReference type="NCBIfam" id="TIGR01726">
    <property type="entry name" value="HEQRo_perm_3TM"/>
    <property type="match status" value="1"/>
</dbReference>
<dbReference type="InterPro" id="IPR035906">
    <property type="entry name" value="MetI-like_sf"/>
</dbReference>
<dbReference type="GeneID" id="98652618"/>
<feature type="transmembrane region" description="Helical" evidence="8">
    <location>
        <begin position="20"/>
        <end position="47"/>
    </location>
</feature>
<dbReference type="CDD" id="cd06261">
    <property type="entry name" value="TM_PBP2"/>
    <property type="match status" value="1"/>
</dbReference>
<dbReference type="RefSeq" id="WP_019127633.1">
    <property type="nucleotide sequence ID" value="NZ_DBEZZV010000003.1"/>
</dbReference>
<organism evidence="9 10">
    <name type="scientific">Enorma massiliensis</name>
    <dbReference type="NCBI Taxonomy" id="1472761"/>
    <lineage>
        <taxon>Bacteria</taxon>
        <taxon>Bacillati</taxon>
        <taxon>Actinomycetota</taxon>
        <taxon>Coriobacteriia</taxon>
        <taxon>Coriobacteriales</taxon>
        <taxon>Coriobacteriaceae</taxon>
        <taxon>Enorma</taxon>
    </lineage>
</organism>
<dbReference type="STRING" id="1118060.GCA_000311845_00311"/>
<evidence type="ECO:0000256" key="7">
    <source>
        <dbReference type="ARBA" id="ARBA00023136"/>
    </source>
</evidence>
<keyword evidence="6 8" id="KW-1133">Transmembrane helix</keyword>
<evidence type="ECO:0000256" key="5">
    <source>
        <dbReference type="ARBA" id="ARBA00022970"/>
    </source>
</evidence>
<dbReference type="GO" id="GO:0022857">
    <property type="term" value="F:transmembrane transporter activity"/>
    <property type="evidence" value="ECO:0007669"/>
    <property type="project" value="InterPro"/>
</dbReference>
<keyword evidence="2 8" id="KW-0813">Transport</keyword>
<comment type="similarity">
    <text evidence="8">Belongs to the binding-protein-dependent transport system permease family.</text>
</comment>
<dbReference type="PANTHER" id="PTHR30614">
    <property type="entry name" value="MEMBRANE COMPONENT OF AMINO ACID ABC TRANSPORTER"/>
    <property type="match status" value="1"/>
</dbReference>
<dbReference type="GO" id="GO:0006865">
    <property type="term" value="P:amino acid transport"/>
    <property type="evidence" value="ECO:0007669"/>
    <property type="project" value="UniProtKB-KW"/>
</dbReference>
<dbReference type="Pfam" id="PF00528">
    <property type="entry name" value="BPD_transp_1"/>
    <property type="match status" value="1"/>
</dbReference>
<dbReference type="SUPFAM" id="SSF161098">
    <property type="entry name" value="MetI-like"/>
    <property type="match status" value="1"/>
</dbReference>
<sequence>MSDRVLGILADSFVQILIPGLTATIPLALISFVLALGIAVVVALVQYARIPVLRQLARLYIWIIRGTPLLIQLYVVFYGLPDLGITLDPWPSAIIVFSINTGAYSAETIRGALESVPAGQLEAGYCVGMTYLQVMRRIVLPQALRTAFPPLSNELISLVKDTSLAANITVLEMLMATQRIVSRTYEALPLYLEVGVIYLIFSTALTWLQGWGERALARRGMERG</sequence>
<dbReference type="InterPro" id="IPR043429">
    <property type="entry name" value="ArtM/GltK/GlnP/TcyL/YhdX-like"/>
</dbReference>
<keyword evidence="4 8" id="KW-0812">Transmembrane</keyword>
<dbReference type="Gene3D" id="1.10.3720.10">
    <property type="entry name" value="MetI-like"/>
    <property type="match status" value="1"/>
</dbReference>
<keyword evidence="5" id="KW-0029">Amino-acid transport</keyword>
<comment type="caution">
    <text evidence="9">The sequence shown here is derived from an EMBL/GenBank/DDBJ whole genome shotgun (WGS) entry which is preliminary data.</text>
</comment>
<proteinExistence type="inferred from homology"/>
<feature type="transmembrane region" description="Helical" evidence="8">
    <location>
        <begin position="190"/>
        <end position="211"/>
    </location>
</feature>
<keyword evidence="3" id="KW-1003">Cell membrane</keyword>
<evidence type="ECO:0000256" key="4">
    <source>
        <dbReference type="ARBA" id="ARBA00022692"/>
    </source>
</evidence>
<protein>
    <submittedName>
        <fullName evidence="9">Cysteine ABC transporter permease</fullName>
    </submittedName>
</protein>
<evidence type="ECO:0000256" key="1">
    <source>
        <dbReference type="ARBA" id="ARBA00004651"/>
    </source>
</evidence>
<evidence type="ECO:0000313" key="9">
    <source>
        <dbReference type="EMBL" id="OUN42502.1"/>
    </source>
</evidence>
<dbReference type="eggNOG" id="COG0765">
    <property type="taxonomic scope" value="Bacteria"/>
</dbReference>
<dbReference type="PROSITE" id="PS50928">
    <property type="entry name" value="ABC_TM1"/>
    <property type="match status" value="1"/>
</dbReference>
<keyword evidence="10" id="KW-1185">Reference proteome</keyword>
<evidence type="ECO:0000256" key="6">
    <source>
        <dbReference type="ARBA" id="ARBA00022989"/>
    </source>
</evidence>
<feature type="transmembrane region" description="Helical" evidence="8">
    <location>
        <begin position="59"/>
        <end position="80"/>
    </location>
</feature>
<keyword evidence="7 8" id="KW-0472">Membrane</keyword>
<dbReference type="EMBL" id="NFHO01000007">
    <property type="protein sequence ID" value="OUN42502.1"/>
    <property type="molecule type" value="Genomic_DNA"/>
</dbReference>
<dbReference type="InterPro" id="IPR010065">
    <property type="entry name" value="AA_ABC_transptr_permease_3TM"/>
</dbReference>
<dbReference type="Proteomes" id="UP000196560">
    <property type="component" value="Unassembled WGS sequence"/>
</dbReference>
<gene>
    <name evidence="9" type="ORF">B5G21_06585</name>
</gene>
<reference evidence="10" key="1">
    <citation type="submission" date="2017-04" db="EMBL/GenBank/DDBJ databases">
        <title>Function of individual gut microbiota members based on whole genome sequencing of pure cultures obtained from chicken caecum.</title>
        <authorList>
            <person name="Medvecky M."/>
            <person name="Cejkova D."/>
            <person name="Polansky O."/>
            <person name="Karasova D."/>
            <person name="Kubasova T."/>
            <person name="Cizek A."/>
            <person name="Rychlik I."/>
        </authorList>
    </citation>
    <scope>NUCLEOTIDE SEQUENCE [LARGE SCALE GENOMIC DNA]</scope>
    <source>
        <strain evidence="10">An70</strain>
    </source>
</reference>
<evidence type="ECO:0000313" key="10">
    <source>
        <dbReference type="Proteomes" id="UP000196560"/>
    </source>
</evidence>
<comment type="subcellular location">
    <subcellularLocation>
        <location evidence="1 8">Cell membrane</location>
        <topology evidence="1 8">Multi-pass membrane protein</topology>
    </subcellularLocation>
</comment>
<name>A0A1Y3U127_9ACTN</name>